<reference evidence="1 2" key="1">
    <citation type="submission" date="2019-07" db="EMBL/GenBank/DDBJ databases">
        <title>New species of Amycolatopsis and Streptomyces.</title>
        <authorList>
            <person name="Duangmal K."/>
            <person name="Teo W.F.A."/>
            <person name="Lipun K."/>
        </authorList>
    </citation>
    <scope>NUCLEOTIDE SEQUENCE [LARGE SCALE GENOMIC DNA]</scope>
    <source>
        <strain evidence="1 2">TISTR 2346</strain>
    </source>
</reference>
<evidence type="ECO:0000313" key="2">
    <source>
        <dbReference type="Proteomes" id="UP000326979"/>
    </source>
</evidence>
<name>A0A5N8W655_9ACTN</name>
<proteinExistence type="predicted"/>
<gene>
    <name evidence="1" type="ORF">FNH04_21500</name>
</gene>
<evidence type="ECO:0000313" key="1">
    <source>
        <dbReference type="EMBL" id="MPY42386.1"/>
    </source>
</evidence>
<dbReference type="AlphaFoldDB" id="A0A5N8W655"/>
<comment type="caution">
    <text evidence="1">The sequence shown here is derived from an EMBL/GenBank/DDBJ whole genome shotgun (WGS) entry which is preliminary data.</text>
</comment>
<dbReference type="Proteomes" id="UP000326979">
    <property type="component" value="Unassembled WGS sequence"/>
</dbReference>
<accession>A0A5N8W655</accession>
<protein>
    <submittedName>
        <fullName evidence="1">Uncharacterized protein</fullName>
    </submittedName>
</protein>
<dbReference type="OrthoDB" id="9429724at2"/>
<organism evidence="1 2">
    <name type="scientific">Streptomyces phyllanthi</name>
    <dbReference type="NCBI Taxonomy" id="1803180"/>
    <lineage>
        <taxon>Bacteria</taxon>
        <taxon>Bacillati</taxon>
        <taxon>Actinomycetota</taxon>
        <taxon>Actinomycetes</taxon>
        <taxon>Kitasatosporales</taxon>
        <taxon>Streptomycetaceae</taxon>
        <taxon>Streptomyces</taxon>
    </lineage>
</organism>
<dbReference type="EMBL" id="VJZE01000149">
    <property type="protein sequence ID" value="MPY42386.1"/>
    <property type="molecule type" value="Genomic_DNA"/>
</dbReference>
<sequence length="210" mass="23282">MPVFRFLAETSDKVAEGIQSCLSGASSYLSVPAVKKQLSNIEGVTPDNASNLVDGLIGLNTVMLSHGWEINDILERIGESRQLDLPDEQKPQLIKRLGSYLETPAIQEVARAADLAGERENFFHTVRVLTDVRPVFGDDPSEKPRAVVVNQTLKLQYFNDRSETRNIFIALNEEDLEDLRDAAIRALSEARNVKSLMDSSGLQIIQTEGE</sequence>
<keyword evidence="2" id="KW-1185">Reference proteome</keyword>
<dbReference type="RefSeq" id="WP_152786675.1">
    <property type="nucleotide sequence ID" value="NZ_BAABEQ010000049.1"/>
</dbReference>